<gene>
    <name evidence="3" type="primary">UBE2E1</name>
</gene>
<evidence type="ECO:0000259" key="2">
    <source>
        <dbReference type="PROSITE" id="PS50127"/>
    </source>
</evidence>
<feature type="region of interest" description="Disordered" evidence="1">
    <location>
        <begin position="1"/>
        <end position="144"/>
    </location>
</feature>
<accession>A0A8C0PC85</accession>
<dbReference type="SUPFAM" id="SSF54495">
    <property type="entry name" value="UBC-like"/>
    <property type="match status" value="1"/>
</dbReference>
<dbReference type="SMART" id="SM00212">
    <property type="entry name" value="UBCc"/>
    <property type="match status" value="1"/>
</dbReference>
<dbReference type="Gene3D" id="3.10.110.10">
    <property type="entry name" value="Ubiquitin Conjugating Enzyme"/>
    <property type="match status" value="1"/>
</dbReference>
<feature type="compositionally biased region" description="Low complexity" evidence="1">
    <location>
        <begin position="220"/>
        <end position="230"/>
    </location>
</feature>
<dbReference type="PROSITE" id="PS50127">
    <property type="entry name" value="UBC_2"/>
    <property type="match status" value="1"/>
</dbReference>
<dbReference type="AlphaFoldDB" id="A0A8C0PC85"/>
<reference evidence="3" key="1">
    <citation type="submission" date="2019-03" db="EMBL/GenBank/DDBJ databases">
        <authorList>
            <person name="Warren W.C."/>
            <person name="Johnson G.S."/>
        </authorList>
    </citation>
    <scope>NUCLEOTIDE SEQUENCE [LARGE SCALE GENOMIC DNA]</scope>
    <source>
        <strain evidence="3">Basenji</strain>
    </source>
</reference>
<dbReference type="Ensembl" id="ENSCAFT00030042312.1">
    <property type="protein sequence ID" value="ENSCAFP00030036916.1"/>
    <property type="gene ID" value="ENSCAFG00030022972.1"/>
</dbReference>
<feature type="compositionally biased region" description="Basic and acidic residues" evidence="1">
    <location>
        <begin position="234"/>
        <end position="247"/>
    </location>
</feature>
<reference evidence="3" key="2">
    <citation type="submission" date="2025-08" db="UniProtKB">
        <authorList>
            <consortium name="Ensembl"/>
        </authorList>
    </citation>
    <scope>IDENTIFICATION</scope>
</reference>
<organism evidence="3 4">
    <name type="scientific">Canis lupus familiaris</name>
    <name type="common">Dog</name>
    <name type="synonym">Canis familiaris</name>
    <dbReference type="NCBI Taxonomy" id="9615"/>
    <lineage>
        <taxon>Eukaryota</taxon>
        <taxon>Metazoa</taxon>
        <taxon>Chordata</taxon>
        <taxon>Craniata</taxon>
        <taxon>Vertebrata</taxon>
        <taxon>Euteleostomi</taxon>
        <taxon>Mammalia</taxon>
        <taxon>Eutheria</taxon>
        <taxon>Laurasiatheria</taxon>
        <taxon>Carnivora</taxon>
        <taxon>Caniformia</taxon>
        <taxon>Canidae</taxon>
        <taxon>Canis</taxon>
    </lineage>
</organism>
<sequence length="419" mass="42567">GESPQPCLAQSPSHQITTFPTSVSPPLPKSPSGEELPLATAPLHTVPAAASAPTSGGLPLSSPGSGAPKALGRGSPPPAPARPGPAPAPASRGAAEGSGGGAGTPGAPVSSPRPPEVCGGEGSAGGWDRAGRGGGGEGRGGRGGEECVCERVWLGEAIACLIVAVAALPLLSQRERHEWPGPAAAAAAAAAAARRSQTQREGLFAGWGGGFAMSDDDSRASTSSSSSSSSNQQTEKETNTPKKKESKVSMSKNSKLLSTSAKRIQKELADITLDPPPNCSAGPKGDNIYEWRSTILGPPGSVYEGGVFFLDITFTPEYPFKPPKGRPRWVRTSTSRSYGGRSSPTSCAFFSGCAAGSIASSLRSTGPPAQPGPIKRADWATRPSKVMSYIGFVCVVVAANAQFLRVLPMASLSIMVLTS</sequence>
<dbReference type="InterPro" id="IPR016135">
    <property type="entry name" value="UBQ-conjugating_enzyme/RWD"/>
</dbReference>
<dbReference type="PANTHER" id="PTHR24067">
    <property type="entry name" value="UBIQUITIN-CONJUGATING ENZYME E2"/>
    <property type="match status" value="1"/>
</dbReference>
<dbReference type="InterPro" id="IPR000608">
    <property type="entry name" value="UBC"/>
</dbReference>
<feature type="compositionally biased region" description="Pro residues" evidence="1">
    <location>
        <begin position="75"/>
        <end position="88"/>
    </location>
</feature>
<dbReference type="Pfam" id="PF00179">
    <property type="entry name" value="UQ_con"/>
    <property type="match status" value="1"/>
</dbReference>
<evidence type="ECO:0000256" key="1">
    <source>
        <dbReference type="SAM" id="MobiDB-lite"/>
    </source>
</evidence>
<dbReference type="InterPro" id="IPR050113">
    <property type="entry name" value="Ub_conjugating_enzyme"/>
</dbReference>
<feature type="compositionally biased region" description="Polar residues" evidence="1">
    <location>
        <begin position="8"/>
        <end position="22"/>
    </location>
</feature>
<proteinExistence type="predicted"/>
<protein>
    <submittedName>
        <fullName evidence="3">Ribosomal protein L15</fullName>
    </submittedName>
</protein>
<name>A0A8C0PC85_CANLF</name>
<feature type="domain" description="UBC core" evidence="2">
    <location>
        <begin position="259"/>
        <end position="419"/>
    </location>
</feature>
<feature type="region of interest" description="Disordered" evidence="1">
    <location>
        <begin position="215"/>
        <end position="256"/>
    </location>
</feature>
<evidence type="ECO:0000313" key="3">
    <source>
        <dbReference type="Ensembl" id="ENSCAFP00030036916.1"/>
    </source>
</evidence>
<feature type="compositionally biased region" description="Low complexity" evidence="1">
    <location>
        <begin position="51"/>
        <end position="74"/>
    </location>
</feature>
<evidence type="ECO:0000313" key="4">
    <source>
        <dbReference type="Proteomes" id="UP000694429"/>
    </source>
</evidence>
<dbReference type="Proteomes" id="UP000694429">
    <property type="component" value="Chromosome 23"/>
</dbReference>